<reference evidence="1" key="1">
    <citation type="submission" date="2018-05" db="EMBL/GenBank/DDBJ databases">
        <authorList>
            <person name="Lanie J.A."/>
            <person name="Ng W.-L."/>
            <person name="Kazmierczak K.M."/>
            <person name="Andrzejewski T.M."/>
            <person name="Davidsen T.M."/>
            <person name="Wayne K.J."/>
            <person name="Tettelin H."/>
            <person name="Glass J.I."/>
            <person name="Rusch D."/>
            <person name="Podicherti R."/>
            <person name="Tsui H.-C.T."/>
            <person name="Winkler M.E."/>
        </authorList>
    </citation>
    <scope>NUCLEOTIDE SEQUENCE</scope>
</reference>
<accession>A0A382L8F6</accession>
<sequence>MDLRRFLKGLQSIVGEQNVVYHSDDLLV</sequence>
<dbReference type="EMBL" id="UINC01085537">
    <property type="protein sequence ID" value="SVC33188.1"/>
    <property type="molecule type" value="Genomic_DNA"/>
</dbReference>
<evidence type="ECO:0000313" key="1">
    <source>
        <dbReference type="EMBL" id="SVC33188.1"/>
    </source>
</evidence>
<proteinExistence type="predicted"/>
<dbReference type="AlphaFoldDB" id="A0A382L8F6"/>
<name>A0A382L8F6_9ZZZZ</name>
<gene>
    <name evidence="1" type="ORF">METZ01_LOCUS286042</name>
</gene>
<organism evidence="1">
    <name type="scientific">marine metagenome</name>
    <dbReference type="NCBI Taxonomy" id="408172"/>
    <lineage>
        <taxon>unclassified sequences</taxon>
        <taxon>metagenomes</taxon>
        <taxon>ecological metagenomes</taxon>
    </lineage>
</organism>
<protein>
    <submittedName>
        <fullName evidence="1">Uncharacterized protein</fullName>
    </submittedName>
</protein>
<feature type="non-terminal residue" evidence="1">
    <location>
        <position position="28"/>
    </location>
</feature>